<organism evidence="2 3">
    <name type="scientific">Phenylobacterium ferrooxidans</name>
    <dbReference type="NCBI Taxonomy" id="2982689"/>
    <lineage>
        <taxon>Bacteria</taxon>
        <taxon>Pseudomonadati</taxon>
        <taxon>Pseudomonadota</taxon>
        <taxon>Alphaproteobacteria</taxon>
        <taxon>Caulobacterales</taxon>
        <taxon>Caulobacteraceae</taxon>
        <taxon>Phenylobacterium</taxon>
    </lineage>
</organism>
<dbReference type="Proteomes" id="UP001598130">
    <property type="component" value="Unassembled WGS sequence"/>
</dbReference>
<comment type="caution">
    <text evidence="2">The sequence shown here is derived from an EMBL/GenBank/DDBJ whole genome shotgun (WGS) entry which is preliminary data.</text>
</comment>
<feature type="region of interest" description="Disordered" evidence="1">
    <location>
        <begin position="132"/>
        <end position="156"/>
    </location>
</feature>
<reference evidence="2 3" key="1">
    <citation type="submission" date="2022-09" db="EMBL/GenBank/DDBJ databases">
        <title>New species of Phenylobacterium.</title>
        <authorList>
            <person name="Mieszkin S."/>
        </authorList>
    </citation>
    <scope>NUCLEOTIDE SEQUENCE [LARGE SCALE GENOMIC DNA]</scope>
    <source>
        <strain evidence="2 3">HK31-G</strain>
    </source>
</reference>
<name>A0ABW6CJ54_9CAUL</name>
<evidence type="ECO:0000313" key="2">
    <source>
        <dbReference type="EMBL" id="MFD3262804.1"/>
    </source>
</evidence>
<evidence type="ECO:0000256" key="1">
    <source>
        <dbReference type="SAM" id="MobiDB-lite"/>
    </source>
</evidence>
<gene>
    <name evidence="2" type="ORF">OCL97_02365</name>
</gene>
<protein>
    <submittedName>
        <fullName evidence="2">Uncharacterized protein</fullName>
    </submittedName>
</protein>
<dbReference type="RefSeq" id="WP_377367240.1">
    <property type="nucleotide sequence ID" value="NZ_JAOTJD010000002.1"/>
</dbReference>
<dbReference type="EMBL" id="JAOTJD010000002">
    <property type="protein sequence ID" value="MFD3262804.1"/>
    <property type="molecule type" value="Genomic_DNA"/>
</dbReference>
<evidence type="ECO:0000313" key="3">
    <source>
        <dbReference type="Proteomes" id="UP001598130"/>
    </source>
</evidence>
<sequence>MSTAVTAVACLRVAVDAEKTGLKPAVLGPFVAKFSGIYLEGKWQWPRQFAPLTYYSFLLTDPRSDELDVQELARLGDDLQIKLFGEGDDEAGKVGLLLFEGPAEAVQAFAALDDAAVSAALLDPSLLPPGGRLSRVEAAPTQTGDEPTLSPGAPVGPIWVTQQAALEDIAETATKHPMPSLDGVQGIYFTLRSVFVGDVVSSTPGSQRTHLSLVEGDEHMPADPQAFDADCLAAAAQMLAGPGPHSMLYLPICYSNIVRASQRAAYEEMLATLPPAAKGQLAAAVYDVPRDPAFTALATIRASLLKYVTNIDLRTQDPGFEVEKLAPNAVTSVTLVLPSGDQRARLAVLRRFAERLGLYRKKQIWAAVTNVRNRVELEACIAAHVPFVTGPGVCRLQTAPVGGRMQPPEALPLLAA</sequence>
<accession>A0ABW6CJ54</accession>
<keyword evidence="3" id="KW-1185">Reference proteome</keyword>
<proteinExistence type="predicted"/>